<dbReference type="Proteomes" id="UP001642409">
    <property type="component" value="Unassembled WGS sequence"/>
</dbReference>
<keyword evidence="2" id="KW-1133">Transmembrane helix</keyword>
<evidence type="ECO:0000313" key="5">
    <source>
        <dbReference type="Proteomes" id="UP001642409"/>
    </source>
</evidence>
<proteinExistence type="predicted"/>
<reference evidence="4 5" key="2">
    <citation type="submission" date="2024-07" db="EMBL/GenBank/DDBJ databases">
        <authorList>
            <person name="Akdeniz Z."/>
        </authorList>
    </citation>
    <scope>NUCLEOTIDE SEQUENCE [LARGE SCALE GENOMIC DNA]</scope>
</reference>
<organism evidence="3">
    <name type="scientific">Hexamita inflata</name>
    <dbReference type="NCBI Taxonomy" id="28002"/>
    <lineage>
        <taxon>Eukaryota</taxon>
        <taxon>Metamonada</taxon>
        <taxon>Diplomonadida</taxon>
        <taxon>Hexamitidae</taxon>
        <taxon>Hexamitinae</taxon>
        <taxon>Hexamita</taxon>
    </lineage>
</organism>
<evidence type="ECO:0000256" key="1">
    <source>
        <dbReference type="SAM" id="MobiDB-lite"/>
    </source>
</evidence>
<keyword evidence="2" id="KW-0812">Transmembrane</keyword>
<feature type="compositionally biased region" description="Polar residues" evidence="1">
    <location>
        <begin position="115"/>
        <end position="128"/>
    </location>
</feature>
<accession>A0AA86R1K0</accession>
<feature type="compositionally biased region" description="Basic and acidic residues" evidence="1">
    <location>
        <begin position="97"/>
        <end position="108"/>
    </location>
</feature>
<keyword evidence="5" id="KW-1185">Reference proteome</keyword>
<feature type="region of interest" description="Disordered" evidence="1">
    <location>
        <begin position="77"/>
        <end position="151"/>
    </location>
</feature>
<evidence type="ECO:0000313" key="4">
    <source>
        <dbReference type="EMBL" id="CAL6093996.1"/>
    </source>
</evidence>
<evidence type="ECO:0000313" key="3">
    <source>
        <dbReference type="EMBL" id="CAI9970036.1"/>
    </source>
</evidence>
<protein>
    <submittedName>
        <fullName evidence="4">Hypothetical_protein</fullName>
    </submittedName>
</protein>
<name>A0AA86R1K0_9EUKA</name>
<keyword evidence="2" id="KW-0472">Membrane</keyword>
<dbReference type="EMBL" id="CAXDID020000462">
    <property type="protein sequence ID" value="CAL6093996.1"/>
    <property type="molecule type" value="Genomic_DNA"/>
</dbReference>
<feature type="transmembrane region" description="Helical" evidence="2">
    <location>
        <begin position="39"/>
        <end position="60"/>
    </location>
</feature>
<dbReference type="AlphaFoldDB" id="A0AA86R1K0"/>
<gene>
    <name evidence="3" type="ORF">HINF_LOCUS57681</name>
    <name evidence="4" type="ORF">HINF_LOCUS67258</name>
</gene>
<comment type="caution">
    <text evidence="3">The sequence shown here is derived from an EMBL/GenBank/DDBJ whole genome shotgun (WGS) entry which is preliminary data.</text>
</comment>
<reference evidence="3" key="1">
    <citation type="submission" date="2023-06" db="EMBL/GenBank/DDBJ databases">
        <authorList>
            <person name="Kurt Z."/>
        </authorList>
    </citation>
    <scope>NUCLEOTIDE SEQUENCE</scope>
</reference>
<sequence length="151" mass="17446">MPTEKYISAHSFGTSQKHPLNNRLLQSQEHFKMKFSFQCVLYFCNYVHKGLYIIILYILLQQSNNLIYSTKITLKSNNAEAQSENDKKQTQSSAKITQKETQAKKDNKQPVIENSVKSQPIVGQNEQKTITDAKQETEPILTKDQNKKQHD</sequence>
<evidence type="ECO:0000256" key="2">
    <source>
        <dbReference type="SAM" id="Phobius"/>
    </source>
</evidence>
<dbReference type="EMBL" id="CATOUU010001067">
    <property type="protein sequence ID" value="CAI9970036.1"/>
    <property type="molecule type" value="Genomic_DNA"/>
</dbReference>